<sequence>MERRDYTLEDAAEALQYLNDSDRELWISMGGALKNEFGDAGFDAWDTWSSRYDKYDAKVVKNTWKGLKTYGREKTATLGSLVYLAKQAGWVPREMTDQEQERLRIEAEKRRVKAAERAKLQAAHDAKLAAAVAKLCQQLFTEHNVKPVGRSSYIANKKVNAFGVGFAKLAMFAEVNTDTCDTRLLIGNTECGSALTEANNRDKDTDPRSFRYLSGDAVIVPLRDINGVIHNLQVIYKTGKKTFFKGGRKSGLMHGIGFDLTADDIPETLLVAEGYSTAASLHMATGYPAVMAIDSGNLPTVAKALRERYPDTLLVFCADNDTETEGNPGVTKAKQAAAEVGGVVLVPEFLEAA</sequence>
<dbReference type="AlphaFoldDB" id="A0A1H5XUN3"/>
<accession>A0A1H5XUN3</accession>
<evidence type="ECO:0000313" key="2">
    <source>
        <dbReference type="EMBL" id="SEG15441.1"/>
    </source>
</evidence>
<evidence type="ECO:0000259" key="1">
    <source>
        <dbReference type="SMART" id="SM00493"/>
    </source>
</evidence>
<keyword evidence="2" id="KW-0347">Helicase</keyword>
<dbReference type="Pfam" id="PF13662">
    <property type="entry name" value="Toprim_4"/>
    <property type="match status" value="1"/>
</dbReference>
<dbReference type="InterPro" id="IPR006171">
    <property type="entry name" value="TOPRIM_dom"/>
</dbReference>
<name>A0A1H5XUN3_9GAMM</name>
<keyword evidence="2" id="KW-0067">ATP-binding</keyword>
<dbReference type="Pfam" id="PF08707">
    <property type="entry name" value="PriCT_2"/>
    <property type="match status" value="1"/>
</dbReference>
<dbReference type="OrthoDB" id="9763644at2"/>
<dbReference type="EMBL" id="FNVQ01000001">
    <property type="protein sequence ID" value="SEG15441.1"/>
    <property type="molecule type" value="Genomic_DNA"/>
</dbReference>
<dbReference type="InterPro" id="IPR014819">
    <property type="entry name" value="PriCT_2"/>
</dbReference>
<dbReference type="GO" id="GO:0016817">
    <property type="term" value="F:hydrolase activity, acting on acid anhydrides"/>
    <property type="evidence" value="ECO:0007669"/>
    <property type="project" value="InterPro"/>
</dbReference>
<reference evidence="2 3" key="1">
    <citation type="submission" date="2016-10" db="EMBL/GenBank/DDBJ databases">
        <authorList>
            <person name="de Groot N.N."/>
        </authorList>
    </citation>
    <scope>NUCLEOTIDE SEQUENCE [LARGE SCALE GENOMIC DNA]</scope>
    <source>
        <strain evidence="2 3">DSM 22012</strain>
    </source>
</reference>
<dbReference type="CDD" id="cd01029">
    <property type="entry name" value="TOPRIM_primases"/>
    <property type="match status" value="1"/>
</dbReference>
<dbReference type="InterPro" id="IPR034154">
    <property type="entry name" value="TOPRIM_DnaG/twinkle"/>
</dbReference>
<organism evidence="2 3">
    <name type="scientific">Marinobacterium lutimaris</name>
    <dbReference type="NCBI Taxonomy" id="568106"/>
    <lineage>
        <taxon>Bacteria</taxon>
        <taxon>Pseudomonadati</taxon>
        <taxon>Pseudomonadota</taxon>
        <taxon>Gammaproteobacteria</taxon>
        <taxon>Oceanospirillales</taxon>
        <taxon>Oceanospirillaceae</taxon>
        <taxon>Marinobacterium</taxon>
    </lineage>
</organism>
<gene>
    <name evidence="2" type="ORF">SAMN05444390_1011511</name>
</gene>
<keyword evidence="2" id="KW-0547">Nucleotide-binding</keyword>
<feature type="domain" description="Toprim" evidence="1">
    <location>
        <begin position="267"/>
        <end position="345"/>
    </location>
</feature>
<dbReference type="RefSeq" id="WP_160115468.1">
    <property type="nucleotide sequence ID" value="NZ_FNVQ01000001.1"/>
</dbReference>
<dbReference type="GO" id="GO:0004386">
    <property type="term" value="F:helicase activity"/>
    <property type="evidence" value="ECO:0007669"/>
    <property type="project" value="UniProtKB-KW"/>
</dbReference>
<keyword evidence="2" id="KW-0378">Hydrolase</keyword>
<protein>
    <submittedName>
        <fullName evidence="2">Putative DNA primase/helicase</fullName>
    </submittedName>
</protein>
<dbReference type="SMART" id="SM00493">
    <property type="entry name" value="TOPRIM"/>
    <property type="match status" value="1"/>
</dbReference>
<dbReference type="Proteomes" id="UP000236745">
    <property type="component" value="Unassembled WGS sequence"/>
</dbReference>
<keyword evidence="3" id="KW-1185">Reference proteome</keyword>
<evidence type="ECO:0000313" key="3">
    <source>
        <dbReference type="Proteomes" id="UP000236745"/>
    </source>
</evidence>
<proteinExistence type="predicted"/>